<gene>
    <name evidence="1" type="ORF">XAT740_LOCUS43211</name>
</gene>
<organism evidence="1 2">
    <name type="scientific">Adineta ricciae</name>
    <name type="common">Rotifer</name>
    <dbReference type="NCBI Taxonomy" id="249248"/>
    <lineage>
        <taxon>Eukaryota</taxon>
        <taxon>Metazoa</taxon>
        <taxon>Spiralia</taxon>
        <taxon>Gnathifera</taxon>
        <taxon>Rotifera</taxon>
        <taxon>Eurotatoria</taxon>
        <taxon>Bdelloidea</taxon>
        <taxon>Adinetida</taxon>
        <taxon>Adinetidae</taxon>
        <taxon>Adineta</taxon>
    </lineage>
</organism>
<feature type="non-terminal residue" evidence="1">
    <location>
        <position position="292"/>
    </location>
</feature>
<accession>A0A815XB88</accession>
<comment type="caution">
    <text evidence="1">The sequence shown here is derived from an EMBL/GenBank/DDBJ whole genome shotgun (WGS) entry which is preliminary data.</text>
</comment>
<dbReference type="AlphaFoldDB" id="A0A815XB88"/>
<keyword evidence="2" id="KW-1185">Reference proteome</keyword>
<protein>
    <submittedName>
        <fullName evidence="1">Uncharacterized protein</fullName>
    </submittedName>
</protein>
<dbReference type="Proteomes" id="UP000663828">
    <property type="component" value="Unassembled WGS sequence"/>
</dbReference>
<dbReference type="EMBL" id="CAJNOR010005288">
    <property type="protein sequence ID" value="CAF1555364.1"/>
    <property type="molecule type" value="Genomic_DNA"/>
</dbReference>
<evidence type="ECO:0000313" key="1">
    <source>
        <dbReference type="EMBL" id="CAF1555364.1"/>
    </source>
</evidence>
<sequence>MVKYSMDESNENMVDQHCTMTKIVDSASEILPPFSRTFDSTKDCPRRIKLELYQLVWLISSPPMFNSEQINENLMFERFTNVVDKTMIFNNIDECLAHLQQSEQDGFITFLVCCHSLNDMLFPQLVDLHSIQSIHVLRQNQHEHGSEFFKTVNVYDSLESLILNLSNSLNNFRKHDDRIVFTQITSKSDIEEENTTDKEWSWWVRFIEILVHLPYPIDYCRQKFNLLKEHYIGNNTQTNLIDEFQLNYQPGNAVWWYSRDTFLYRLLNQALRKHNVELLFLFGWFIQDLYKQ</sequence>
<evidence type="ECO:0000313" key="2">
    <source>
        <dbReference type="Proteomes" id="UP000663828"/>
    </source>
</evidence>
<reference evidence="1" key="1">
    <citation type="submission" date="2021-02" db="EMBL/GenBank/DDBJ databases">
        <authorList>
            <person name="Nowell W R."/>
        </authorList>
    </citation>
    <scope>NUCLEOTIDE SEQUENCE</scope>
</reference>
<proteinExistence type="predicted"/>
<name>A0A815XB88_ADIRI</name>